<feature type="region of interest" description="Disordered" evidence="1">
    <location>
        <begin position="30"/>
        <end position="58"/>
    </location>
</feature>
<sequence length="144" mass="17055">MECPPATIPEMLQRANHYVVVETLIAEKCEDQKMPRTEASRGPPSGPPRRRMERTEQATLKLPNTPLNLTWTEIFLQIRAKGFLKTPNPMKSRPRQWDWGRYYRFHRDYGHDTEECYDLKNQIESLIHRGHLSRYVSRASRHPI</sequence>
<accession>A0A426YP36</accession>
<comment type="caution">
    <text evidence="2">The sequence shown here is derived from an EMBL/GenBank/DDBJ whole genome shotgun (WGS) entry which is preliminary data.</text>
</comment>
<name>A0A426YP36_ENSVE</name>
<feature type="compositionally biased region" description="Basic and acidic residues" evidence="1">
    <location>
        <begin position="30"/>
        <end position="39"/>
    </location>
</feature>
<dbReference type="AlphaFoldDB" id="A0A426YP36"/>
<protein>
    <submittedName>
        <fullName evidence="2">Uncharacterized protein</fullName>
    </submittedName>
</protein>
<gene>
    <name evidence="2" type="ORF">B296_00035602</name>
</gene>
<evidence type="ECO:0000313" key="3">
    <source>
        <dbReference type="Proteomes" id="UP000287651"/>
    </source>
</evidence>
<evidence type="ECO:0000313" key="2">
    <source>
        <dbReference type="EMBL" id="RRT53496.1"/>
    </source>
</evidence>
<evidence type="ECO:0000256" key="1">
    <source>
        <dbReference type="SAM" id="MobiDB-lite"/>
    </source>
</evidence>
<proteinExistence type="predicted"/>
<dbReference type="Proteomes" id="UP000287651">
    <property type="component" value="Unassembled WGS sequence"/>
</dbReference>
<reference evidence="2 3" key="1">
    <citation type="journal article" date="2014" name="Agronomy (Basel)">
        <title>A Draft Genome Sequence for Ensete ventricosum, the Drought-Tolerant Tree Against Hunger.</title>
        <authorList>
            <person name="Harrison J."/>
            <person name="Moore K.A."/>
            <person name="Paszkiewicz K."/>
            <person name="Jones T."/>
            <person name="Grant M."/>
            <person name="Ambacheew D."/>
            <person name="Muzemil S."/>
            <person name="Studholme D.J."/>
        </authorList>
    </citation>
    <scope>NUCLEOTIDE SEQUENCE [LARGE SCALE GENOMIC DNA]</scope>
</reference>
<organism evidence="2 3">
    <name type="scientific">Ensete ventricosum</name>
    <name type="common">Abyssinian banana</name>
    <name type="synonym">Musa ensete</name>
    <dbReference type="NCBI Taxonomy" id="4639"/>
    <lineage>
        <taxon>Eukaryota</taxon>
        <taxon>Viridiplantae</taxon>
        <taxon>Streptophyta</taxon>
        <taxon>Embryophyta</taxon>
        <taxon>Tracheophyta</taxon>
        <taxon>Spermatophyta</taxon>
        <taxon>Magnoliopsida</taxon>
        <taxon>Liliopsida</taxon>
        <taxon>Zingiberales</taxon>
        <taxon>Musaceae</taxon>
        <taxon>Ensete</taxon>
    </lineage>
</organism>
<dbReference type="EMBL" id="AMZH03011114">
    <property type="protein sequence ID" value="RRT53496.1"/>
    <property type="molecule type" value="Genomic_DNA"/>
</dbReference>